<feature type="non-terminal residue" evidence="2">
    <location>
        <position position="1"/>
    </location>
</feature>
<sequence>PKPNSSIKVKARESKDPPVASFHFLLTTFSFLHSDFPFLLYTTKTLFLHSFICFLQLSFSPPIHIFSSLYTNSFPRFHFTNVES</sequence>
<evidence type="ECO:0000313" key="3">
    <source>
        <dbReference type="Proteomes" id="UP000291084"/>
    </source>
</evidence>
<keyword evidence="1" id="KW-1133">Transmembrane helix</keyword>
<name>A0A0S3R3G7_PHAAN</name>
<evidence type="ECO:0000256" key="1">
    <source>
        <dbReference type="SAM" id="Phobius"/>
    </source>
</evidence>
<feature type="transmembrane region" description="Helical" evidence="1">
    <location>
        <begin position="20"/>
        <end position="40"/>
    </location>
</feature>
<dbReference type="EMBL" id="AP015034">
    <property type="protein sequence ID" value="BAT75079.1"/>
    <property type="molecule type" value="Genomic_DNA"/>
</dbReference>
<feature type="transmembrane region" description="Helical" evidence="1">
    <location>
        <begin position="46"/>
        <end position="66"/>
    </location>
</feature>
<proteinExistence type="predicted"/>
<gene>
    <name evidence="2" type="primary">Vigan.01G288200</name>
    <name evidence="2" type="ORF">VIGAN_01288200</name>
</gene>
<dbReference type="AlphaFoldDB" id="A0A0S3R3G7"/>
<evidence type="ECO:0000313" key="2">
    <source>
        <dbReference type="EMBL" id="BAT75079.1"/>
    </source>
</evidence>
<protein>
    <submittedName>
        <fullName evidence="2">Uncharacterized protein</fullName>
    </submittedName>
</protein>
<accession>A0A0S3R3G7</accession>
<keyword evidence="3" id="KW-1185">Reference proteome</keyword>
<reference evidence="2 3" key="1">
    <citation type="journal article" date="2015" name="Sci. Rep.">
        <title>The power of single molecule real-time sequencing technology in the de novo assembly of a eukaryotic genome.</title>
        <authorList>
            <person name="Sakai H."/>
            <person name="Naito K."/>
            <person name="Ogiso-Tanaka E."/>
            <person name="Takahashi Y."/>
            <person name="Iseki K."/>
            <person name="Muto C."/>
            <person name="Satou K."/>
            <person name="Teruya K."/>
            <person name="Shiroma A."/>
            <person name="Shimoji M."/>
            <person name="Hirano T."/>
            <person name="Itoh T."/>
            <person name="Kaga A."/>
            <person name="Tomooka N."/>
        </authorList>
    </citation>
    <scope>NUCLEOTIDE SEQUENCE [LARGE SCALE GENOMIC DNA]</scope>
    <source>
        <strain evidence="3">cv. Shumari</strain>
    </source>
</reference>
<keyword evidence="1" id="KW-0472">Membrane</keyword>
<organism evidence="2 3">
    <name type="scientific">Vigna angularis var. angularis</name>
    <dbReference type="NCBI Taxonomy" id="157739"/>
    <lineage>
        <taxon>Eukaryota</taxon>
        <taxon>Viridiplantae</taxon>
        <taxon>Streptophyta</taxon>
        <taxon>Embryophyta</taxon>
        <taxon>Tracheophyta</taxon>
        <taxon>Spermatophyta</taxon>
        <taxon>Magnoliopsida</taxon>
        <taxon>eudicotyledons</taxon>
        <taxon>Gunneridae</taxon>
        <taxon>Pentapetalae</taxon>
        <taxon>rosids</taxon>
        <taxon>fabids</taxon>
        <taxon>Fabales</taxon>
        <taxon>Fabaceae</taxon>
        <taxon>Papilionoideae</taxon>
        <taxon>50 kb inversion clade</taxon>
        <taxon>NPAAA clade</taxon>
        <taxon>indigoferoid/millettioid clade</taxon>
        <taxon>Phaseoleae</taxon>
        <taxon>Vigna</taxon>
    </lineage>
</organism>
<keyword evidence="1" id="KW-0812">Transmembrane</keyword>
<dbReference type="Proteomes" id="UP000291084">
    <property type="component" value="Chromosome 1"/>
</dbReference>